<sequence>MTWHVPPELLVDYDTGRLDPARVMAVEAHLARCSACRSAVPADEAWLDRNWNAVLEVVDSPRRNPVEWLFARLGLPEHRARLLAATPALRWSWLTATVAVLAFAVLAAHLAEGGWPMMAFLLVAPVLPVLAVATAYGPQVDPMHEITATTPTAGPGLVLWRAATVLVVSLGLGTVASMFLPPVGWLALAWLLPALCLCLGSLALATVLPLQVAAGGLVTAWLVAVVALLDRSGDPYPAPAVRHLFEPVAQSGFLVAAVCAAAVLIMRRRRLDVGEPR</sequence>
<evidence type="ECO:0000313" key="6">
    <source>
        <dbReference type="Proteomes" id="UP001597260"/>
    </source>
</evidence>
<gene>
    <name evidence="5" type="ORF">ACFQ4H_25160</name>
</gene>
<name>A0ABW3YLM1_9ACTN</name>
<dbReference type="EMBL" id="JBHTMP010000047">
    <property type="protein sequence ID" value="MFD1324381.1"/>
    <property type="molecule type" value="Genomic_DNA"/>
</dbReference>
<keyword evidence="2" id="KW-0804">Transcription</keyword>
<keyword evidence="1" id="KW-0805">Transcription regulation</keyword>
<evidence type="ECO:0000313" key="5">
    <source>
        <dbReference type="EMBL" id="MFD1324381.1"/>
    </source>
</evidence>
<evidence type="ECO:0000259" key="4">
    <source>
        <dbReference type="Pfam" id="PF13490"/>
    </source>
</evidence>
<evidence type="ECO:0000256" key="1">
    <source>
        <dbReference type="ARBA" id="ARBA00023015"/>
    </source>
</evidence>
<feature type="transmembrane region" description="Helical" evidence="3">
    <location>
        <begin position="212"/>
        <end position="229"/>
    </location>
</feature>
<organism evidence="5 6">
    <name type="scientific">Micromonospora sonneratiae</name>
    <dbReference type="NCBI Taxonomy" id="1184706"/>
    <lineage>
        <taxon>Bacteria</taxon>
        <taxon>Bacillati</taxon>
        <taxon>Actinomycetota</taxon>
        <taxon>Actinomycetes</taxon>
        <taxon>Micromonosporales</taxon>
        <taxon>Micromonosporaceae</taxon>
        <taxon>Micromonospora</taxon>
    </lineage>
</organism>
<comment type="caution">
    <text evidence="5">The sequence shown here is derived from an EMBL/GenBank/DDBJ whole genome shotgun (WGS) entry which is preliminary data.</text>
</comment>
<feature type="transmembrane region" description="Helical" evidence="3">
    <location>
        <begin position="91"/>
        <end position="111"/>
    </location>
</feature>
<accession>A0ABW3YLM1</accession>
<keyword evidence="6" id="KW-1185">Reference proteome</keyword>
<keyword evidence="3" id="KW-0812">Transmembrane</keyword>
<dbReference type="InterPro" id="IPR041916">
    <property type="entry name" value="Anti_sigma_zinc_sf"/>
</dbReference>
<dbReference type="Proteomes" id="UP001597260">
    <property type="component" value="Unassembled WGS sequence"/>
</dbReference>
<keyword evidence="3" id="KW-0472">Membrane</keyword>
<evidence type="ECO:0000256" key="2">
    <source>
        <dbReference type="ARBA" id="ARBA00023163"/>
    </source>
</evidence>
<dbReference type="RefSeq" id="WP_377574922.1">
    <property type="nucleotide sequence ID" value="NZ_JBHTMP010000047.1"/>
</dbReference>
<feature type="transmembrane region" description="Helical" evidence="3">
    <location>
        <begin position="117"/>
        <end position="137"/>
    </location>
</feature>
<feature type="transmembrane region" description="Helical" evidence="3">
    <location>
        <begin position="249"/>
        <end position="267"/>
    </location>
</feature>
<feature type="domain" description="Putative zinc-finger" evidence="4">
    <location>
        <begin position="8"/>
        <end position="37"/>
    </location>
</feature>
<dbReference type="InterPro" id="IPR027383">
    <property type="entry name" value="Znf_put"/>
</dbReference>
<keyword evidence="3" id="KW-1133">Transmembrane helix</keyword>
<proteinExistence type="predicted"/>
<evidence type="ECO:0000256" key="3">
    <source>
        <dbReference type="SAM" id="Phobius"/>
    </source>
</evidence>
<protein>
    <submittedName>
        <fullName evidence="5">Zf-HC2 domain-containing protein</fullName>
    </submittedName>
</protein>
<feature type="transmembrane region" description="Helical" evidence="3">
    <location>
        <begin position="185"/>
        <end position="205"/>
    </location>
</feature>
<dbReference type="Pfam" id="PF13490">
    <property type="entry name" value="zf-HC2"/>
    <property type="match status" value="1"/>
</dbReference>
<reference evidence="6" key="1">
    <citation type="journal article" date="2019" name="Int. J. Syst. Evol. Microbiol.">
        <title>The Global Catalogue of Microorganisms (GCM) 10K type strain sequencing project: providing services to taxonomists for standard genome sequencing and annotation.</title>
        <authorList>
            <consortium name="The Broad Institute Genomics Platform"/>
            <consortium name="The Broad Institute Genome Sequencing Center for Infectious Disease"/>
            <person name="Wu L."/>
            <person name="Ma J."/>
        </authorList>
    </citation>
    <scope>NUCLEOTIDE SEQUENCE [LARGE SCALE GENOMIC DNA]</scope>
    <source>
        <strain evidence="6">JCM 31037</strain>
    </source>
</reference>
<dbReference type="Gene3D" id="1.10.10.1320">
    <property type="entry name" value="Anti-sigma factor, zinc-finger domain"/>
    <property type="match status" value="1"/>
</dbReference>
<feature type="transmembrane region" description="Helical" evidence="3">
    <location>
        <begin position="158"/>
        <end position="179"/>
    </location>
</feature>